<dbReference type="AlphaFoldDB" id="A0A6J3FMF9"/>
<dbReference type="Gene3D" id="3.40.50.1000">
    <property type="entry name" value="HAD superfamily/HAD-like"/>
    <property type="match status" value="1"/>
</dbReference>
<dbReference type="RefSeq" id="XP_032106954.1">
    <property type="nucleotide sequence ID" value="XM_032251063.1"/>
</dbReference>
<dbReference type="PANTHER" id="PTHR18901">
    <property type="entry name" value="2-DEOXYGLUCOSE-6-PHOSPHATE PHOSPHATASE 2"/>
    <property type="match status" value="1"/>
</dbReference>
<sequence>MAAPRPAPPPQPVTHLIFDMGGLLLDTERLYSVVFQEICNRYDKKHSWDVKSLVMGAEKLIVHLRKHGIPFALATSSGPASFKMKTSRLKKFFSLFSHIVLGDDPEVQRGKPDPDIFLACAKRFSPPPMEKCLVFEDFPNGVEAALAAGMQVAMVPDGNLNQDLTTKATVVLNSLQDFEPELFGLPRYE</sequence>
<protein>
    <submittedName>
        <fullName evidence="2">Pseudouridine-5'-phosphatase-like</fullName>
    </submittedName>
</protein>
<dbReference type="Proteomes" id="UP000504640">
    <property type="component" value="Unplaced"/>
</dbReference>
<keyword evidence="1" id="KW-1185">Reference proteome</keyword>
<reference evidence="2" key="1">
    <citation type="submission" date="2025-08" db="UniProtKB">
        <authorList>
            <consortium name="RefSeq"/>
        </authorList>
    </citation>
    <scope>IDENTIFICATION</scope>
    <source>
        <tissue evidence="2">Blood</tissue>
    </source>
</reference>
<name>A0A6J3FMF9_SAPAP</name>
<dbReference type="PANTHER" id="PTHR18901:SF38">
    <property type="entry name" value="PSEUDOURIDINE-5'-PHOSPHATASE"/>
    <property type="match status" value="1"/>
</dbReference>
<dbReference type="NCBIfam" id="TIGR01509">
    <property type="entry name" value="HAD-SF-IA-v3"/>
    <property type="match status" value="1"/>
</dbReference>
<dbReference type="GeneID" id="116532018"/>
<evidence type="ECO:0000313" key="1">
    <source>
        <dbReference type="Proteomes" id="UP000504640"/>
    </source>
</evidence>
<dbReference type="SUPFAM" id="SSF56784">
    <property type="entry name" value="HAD-like"/>
    <property type="match status" value="1"/>
</dbReference>
<dbReference type="InterPro" id="IPR036412">
    <property type="entry name" value="HAD-like_sf"/>
</dbReference>
<proteinExistence type="predicted"/>
<gene>
    <name evidence="2" type="primary">LOC116532018</name>
</gene>
<dbReference type="Pfam" id="PF00702">
    <property type="entry name" value="Hydrolase"/>
    <property type="match status" value="1"/>
</dbReference>
<dbReference type="FunFam" id="3.40.50.1000:FF:000055">
    <property type="entry name" value="Haloacid dehalogenase-like hydrolase family protein"/>
    <property type="match status" value="1"/>
</dbReference>
<dbReference type="InterPro" id="IPR023214">
    <property type="entry name" value="HAD_sf"/>
</dbReference>
<dbReference type="GO" id="GO:0016791">
    <property type="term" value="F:phosphatase activity"/>
    <property type="evidence" value="ECO:0007669"/>
    <property type="project" value="TreeGrafter"/>
</dbReference>
<accession>A0A6J3FMF9</accession>
<evidence type="ECO:0000313" key="2">
    <source>
        <dbReference type="RefSeq" id="XP_032106954.1"/>
    </source>
</evidence>
<organism evidence="1 2">
    <name type="scientific">Sapajus apella</name>
    <name type="common">Brown-capped capuchin</name>
    <name type="synonym">Cebus apella</name>
    <dbReference type="NCBI Taxonomy" id="9515"/>
    <lineage>
        <taxon>Eukaryota</taxon>
        <taxon>Metazoa</taxon>
        <taxon>Chordata</taxon>
        <taxon>Craniata</taxon>
        <taxon>Vertebrata</taxon>
        <taxon>Euteleostomi</taxon>
        <taxon>Mammalia</taxon>
        <taxon>Eutheria</taxon>
        <taxon>Euarchontoglires</taxon>
        <taxon>Primates</taxon>
        <taxon>Haplorrhini</taxon>
        <taxon>Platyrrhini</taxon>
        <taxon>Cebidae</taxon>
        <taxon>Cebinae</taxon>
        <taxon>Sapajus</taxon>
    </lineage>
</organism>
<dbReference type="InterPro" id="IPR006439">
    <property type="entry name" value="HAD-SF_hydro_IA"/>
</dbReference>